<evidence type="ECO:0000259" key="3">
    <source>
        <dbReference type="Pfam" id="PF01569"/>
    </source>
</evidence>
<feature type="transmembrane region" description="Helical" evidence="1">
    <location>
        <begin position="186"/>
        <end position="204"/>
    </location>
</feature>
<name>A0A4S8I1C8_9BACT</name>
<keyword evidence="2" id="KW-0732">Signal</keyword>
<keyword evidence="1" id="KW-0472">Membrane</keyword>
<gene>
    <name evidence="4" type="ORF">FAM09_07525</name>
</gene>
<evidence type="ECO:0000256" key="2">
    <source>
        <dbReference type="SAM" id="SignalP"/>
    </source>
</evidence>
<organism evidence="4 5">
    <name type="scientific">Niastella caeni</name>
    <dbReference type="NCBI Taxonomy" id="2569763"/>
    <lineage>
        <taxon>Bacteria</taxon>
        <taxon>Pseudomonadati</taxon>
        <taxon>Bacteroidota</taxon>
        <taxon>Chitinophagia</taxon>
        <taxon>Chitinophagales</taxon>
        <taxon>Chitinophagaceae</taxon>
        <taxon>Niastella</taxon>
    </lineage>
</organism>
<keyword evidence="1" id="KW-1133">Transmembrane helix</keyword>
<feature type="transmembrane region" description="Helical" evidence="1">
    <location>
        <begin position="216"/>
        <end position="234"/>
    </location>
</feature>
<reference evidence="4 5" key="1">
    <citation type="submission" date="2019-04" db="EMBL/GenBank/DDBJ databases">
        <title>Niastella caeni sp. nov., isolated from activated sludge.</title>
        <authorList>
            <person name="Sheng M."/>
        </authorList>
    </citation>
    <scope>NUCLEOTIDE SEQUENCE [LARGE SCALE GENOMIC DNA]</scope>
    <source>
        <strain evidence="4 5">HX-2-15</strain>
    </source>
</reference>
<protein>
    <submittedName>
        <fullName evidence="4">Phosphatase PAP2 family protein</fullName>
    </submittedName>
</protein>
<evidence type="ECO:0000313" key="5">
    <source>
        <dbReference type="Proteomes" id="UP000306918"/>
    </source>
</evidence>
<dbReference type="EMBL" id="STFF01000001">
    <property type="protein sequence ID" value="THU41943.1"/>
    <property type="molecule type" value="Genomic_DNA"/>
</dbReference>
<dbReference type="CDD" id="cd01610">
    <property type="entry name" value="PAP2_like"/>
    <property type="match status" value="1"/>
</dbReference>
<dbReference type="OrthoDB" id="9806134at2"/>
<proteinExistence type="predicted"/>
<accession>A0A4S8I1C8</accession>
<keyword evidence="1" id="KW-0812">Transmembrane</keyword>
<feature type="chain" id="PRO_5020528120" evidence="2">
    <location>
        <begin position="21"/>
        <end position="290"/>
    </location>
</feature>
<dbReference type="Proteomes" id="UP000306918">
    <property type="component" value="Unassembled WGS sequence"/>
</dbReference>
<feature type="domain" description="Phosphatidic acid phosphatase type 2/haloperoxidase" evidence="3">
    <location>
        <begin position="141"/>
        <end position="265"/>
    </location>
</feature>
<dbReference type="RefSeq" id="WP_136576430.1">
    <property type="nucleotide sequence ID" value="NZ_STFF01000001.1"/>
</dbReference>
<evidence type="ECO:0000313" key="4">
    <source>
        <dbReference type="EMBL" id="THU41943.1"/>
    </source>
</evidence>
<feature type="signal peptide" evidence="2">
    <location>
        <begin position="1"/>
        <end position="20"/>
    </location>
</feature>
<comment type="caution">
    <text evidence="4">The sequence shown here is derived from an EMBL/GenBank/DDBJ whole genome shotgun (WGS) entry which is preliminary data.</text>
</comment>
<dbReference type="InterPro" id="IPR000326">
    <property type="entry name" value="PAP2/HPO"/>
</dbReference>
<dbReference type="SUPFAM" id="SSF48317">
    <property type="entry name" value="Acid phosphatase/Vanadium-dependent haloperoxidase"/>
    <property type="match status" value="1"/>
</dbReference>
<dbReference type="Gene3D" id="1.20.144.10">
    <property type="entry name" value="Phosphatidic acid phosphatase type 2/haloperoxidase"/>
    <property type="match status" value="1"/>
</dbReference>
<keyword evidence="5" id="KW-1185">Reference proteome</keyword>
<dbReference type="InterPro" id="IPR036938">
    <property type="entry name" value="PAP2/HPO_sf"/>
</dbReference>
<sequence>MKKVYVVVPAFLFVFASVCAQNDSASLPGDTIPIMQPDIKKEKPREVYKLNPGVDIPVTATGTIWSLYAFTKIYSKDPSNSETISALKKTDVNGFDRWAIRPYSKKLDDISYIPFYGSMPLPILFLFDNRMRKDIAKLSFLYLEAMSITGLLYTGSTYFTNRYRPYVYSEETPLDYRTRGGGKNSFYAGHVALVATSTFFMAQVYADYHPESKFKWVFYGIATAATGATAWWRLRGGQHFPSDIILGLTQGTLTGLLVPKLHKTRLIKNPNLSIIPFTGQTHGLAVRYKL</sequence>
<feature type="transmembrane region" description="Helical" evidence="1">
    <location>
        <begin position="110"/>
        <end position="127"/>
    </location>
</feature>
<dbReference type="Pfam" id="PF01569">
    <property type="entry name" value="PAP2"/>
    <property type="match status" value="1"/>
</dbReference>
<dbReference type="AlphaFoldDB" id="A0A4S8I1C8"/>
<evidence type="ECO:0000256" key="1">
    <source>
        <dbReference type="SAM" id="Phobius"/>
    </source>
</evidence>